<dbReference type="VEuPathDB" id="MicrosporidiaDB:ECANGB1_1016"/>
<accession>A0A1Y1S715</accession>
<reference evidence="1 2" key="1">
    <citation type="journal article" date="2017" name="Environ. Microbiol.">
        <title>Decay of the glycolytic pathway and adaptation to intranuclear parasitism within Enterocytozoonidae microsporidia.</title>
        <authorList>
            <person name="Wiredu Boakye D."/>
            <person name="Jaroenlak P."/>
            <person name="Prachumwat A."/>
            <person name="Williams T.A."/>
            <person name="Bateman K.S."/>
            <person name="Itsathitphaisarn O."/>
            <person name="Sritunyalucksana K."/>
            <person name="Paszkiewicz K.H."/>
            <person name="Moore K.A."/>
            <person name="Stentiford G.D."/>
            <person name="Williams B.A."/>
        </authorList>
    </citation>
    <scope>NUCLEOTIDE SEQUENCE [LARGE SCALE GENOMIC DNA]</scope>
    <source>
        <strain evidence="1 2">GB1</strain>
    </source>
</reference>
<protein>
    <submittedName>
        <fullName evidence="1">Uncharacterized protein</fullName>
    </submittedName>
</protein>
<name>A0A1Y1S715_9MICR</name>
<dbReference type="Proteomes" id="UP000192639">
    <property type="component" value="Unassembled WGS sequence"/>
</dbReference>
<dbReference type="EMBL" id="LWDP01000029">
    <property type="protein sequence ID" value="ORD94196.1"/>
    <property type="molecule type" value="Genomic_DNA"/>
</dbReference>
<evidence type="ECO:0000313" key="1">
    <source>
        <dbReference type="EMBL" id="ORD94196.1"/>
    </source>
</evidence>
<dbReference type="AlphaFoldDB" id="A0A1Y1S715"/>
<organism evidence="1 2">
    <name type="scientific">Enterospora canceri</name>
    <dbReference type="NCBI Taxonomy" id="1081671"/>
    <lineage>
        <taxon>Eukaryota</taxon>
        <taxon>Fungi</taxon>
        <taxon>Fungi incertae sedis</taxon>
        <taxon>Microsporidia</taxon>
        <taxon>Enterocytozoonidae</taxon>
        <taxon>Enterospora</taxon>
    </lineage>
</organism>
<sequence length="71" mass="8708">MDGSKFSMGNWNMAQIDVRRQMAVGEKHEHRLVLSTEEYFGFDDKLERDYWYATIKELQRQIKELHEKRMR</sequence>
<evidence type="ECO:0000313" key="2">
    <source>
        <dbReference type="Proteomes" id="UP000192639"/>
    </source>
</evidence>
<proteinExistence type="predicted"/>
<keyword evidence="2" id="KW-1185">Reference proteome</keyword>
<gene>
    <name evidence="1" type="ORF">ECANGB1_1016</name>
</gene>
<comment type="caution">
    <text evidence="1">The sequence shown here is derived from an EMBL/GenBank/DDBJ whole genome shotgun (WGS) entry which is preliminary data.</text>
</comment>